<dbReference type="EMBL" id="GG698485">
    <property type="protein sequence ID" value="EGD94920.1"/>
    <property type="molecule type" value="Genomic_DNA"/>
</dbReference>
<dbReference type="AlphaFoldDB" id="F2RUC1"/>
<organism evidence="2 3">
    <name type="scientific">Trichophyton tonsurans (strain CBS 112818)</name>
    <name type="common">Scalp ringworm fungus</name>
    <dbReference type="NCBI Taxonomy" id="647933"/>
    <lineage>
        <taxon>Eukaryota</taxon>
        <taxon>Fungi</taxon>
        <taxon>Dikarya</taxon>
        <taxon>Ascomycota</taxon>
        <taxon>Pezizomycotina</taxon>
        <taxon>Eurotiomycetes</taxon>
        <taxon>Eurotiomycetidae</taxon>
        <taxon>Onygenales</taxon>
        <taxon>Arthrodermataceae</taxon>
        <taxon>Trichophyton</taxon>
    </lineage>
</organism>
<feature type="region of interest" description="Disordered" evidence="1">
    <location>
        <begin position="1"/>
        <end position="29"/>
    </location>
</feature>
<evidence type="ECO:0000313" key="2">
    <source>
        <dbReference type="EMBL" id="EGD94920.1"/>
    </source>
</evidence>
<gene>
    <name evidence="2" type="ORF">TESG_08358</name>
</gene>
<evidence type="ECO:0000256" key="1">
    <source>
        <dbReference type="SAM" id="MobiDB-lite"/>
    </source>
</evidence>
<accession>F2RUC1</accession>
<keyword evidence="3" id="KW-1185">Reference proteome</keyword>
<protein>
    <submittedName>
        <fullName evidence="2">Uncharacterized protein</fullName>
    </submittedName>
</protein>
<sequence>MTCMRAGETRRLGSTKPGEQGGESGDNLAMAGHHPWVAHDLEFYSTTGSLCTVEITGSLGVVCEMKYTVDATVIQNNTSSRLRDLHGSMRSLGYRRAVGCKSKSDIS</sequence>
<proteinExistence type="predicted"/>
<evidence type="ECO:0000313" key="3">
    <source>
        <dbReference type="Proteomes" id="UP000009172"/>
    </source>
</evidence>
<name>F2RUC1_TRIT1</name>
<dbReference type="Proteomes" id="UP000009172">
    <property type="component" value="Unassembled WGS sequence"/>
</dbReference>
<reference evidence="3" key="1">
    <citation type="journal article" date="2012" name="MBio">
        <title>Comparative genome analysis of Trichophyton rubrum and related dermatophytes reveals candidate genes involved in infection.</title>
        <authorList>
            <person name="Martinez D.A."/>
            <person name="Oliver B.G."/>
            <person name="Graeser Y."/>
            <person name="Goldberg J.M."/>
            <person name="Li W."/>
            <person name="Martinez-Rossi N.M."/>
            <person name="Monod M."/>
            <person name="Shelest E."/>
            <person name="Barton R.C."/>
            <person name="Birch E."/>
            <person name="Brakhage A.A."/>
            <person name="Chen Z."/>
            <person name="Gurr S.J."/>
            <person name="Heiman D."/>
            <person name="Heitman J."/>
            <person name="Kosti I."/>
            <person name="Rossi A."/>
            <person name="Saif S."/>
            <person name="Samalova M."/>
            <person name="Saunders C.W."/>
            <person name="Shea T."/>
            <person name="Summerbell R.C."/>
            <person name="Xu J."/>
            <person name="Young S."/>
            <person name="Zeng Q."/>
            <person name="Birren B.W."/>
            <person name="Cuomo C.A."/>
            <person name="White T.C."/>
        </authorList>
    </citation>
    <scope>NUCLEOTIDE SEQUENCE [LARGE SCALE GENOMIC DNA]</scope>
    <source>
        <strain evidence="3">CBS 112818</strain>
    </source>
</reference>
<dbReference type="HOGENOM" id="CLU_2211883_0_0_1"/>